<feature type="transmembrane region" description="Helical" evidence="4">
    <location>
        <begin position="38"/>
        <end position="61"/>
    </location>
</feature>
<keyword evidence="4" id="KW-0472">Membrane</keyword>
<evidence type="ECO:0000256" key="1">
    <source>
        <dbReference type="ARBA" id="ARBA00022737"/>
    </source>
</evidence>
<keyword evidence="6" id="KW-1185">Reference proteome</keyword>
<evidence type="ECO:0000256" key="3">
    <source>
        <dbReference type="SAM" id="MobiDB-lite"/>
    </source>
</evidence>
<keyword evidence="4" id="KW-0812">Transmembrane</keyword>
<dbReference type="Pfam" id="PF14559">
    <property type="entry name" value="TPR_19"/>
    <property type="match status" value="1"/>
</dbReference>
<dbReference type="InterPro" id="IPR011990">
    <property type="entry name" value="TPR-like_helical_dom_sf"/>
</dbReference>
<dbReference type="SMART" id="SM00028">
    <property type="entry name" value="TPR"/>
    <property type="match status" value="3"/>
</dbReference>
<feature type="compositionally biased region" description="Low complexity" evidence="3">
    <location>
        <begin position="141"/>
        <end position="154"/>
    </location>
</feature>
<keyword evidence="1" id="KW-0677">Repeat</keyword>
<keyword evidence="4" id="KW-1133">Transmembrane helix</keyword>
<name>A0A1A8XM39_9RHOO</name>
<sequence>MSLINQVLQDLDARRATYGTGTNLPNDVRSLPKPGTPLLPIVLGAAGLILLIAIVGGYAFLQWQARQEAAPVAQLAEPVVAASSRVSPTAPPTPAPPESATSSAEPPSSVTPLLLSMDGSLRLADSTDLPSAENVETKAVTATAPASGNSAAAGMKDTATEQSRTKAVAPQSLSPDAAVPKAAGKSEKKPMIERTDAVGSPRERAEGEYRKAIAAVNQGRVAEALEELRNALRQDGLHVASRQLLVRLLLEARQPDEAAKVLQDGLQGQPAQIGWAMSLARLQVDRGDLAGAWQTLDYSSPAAGNNADYQGFMAHVLQRLGRNRDAAKHYQAATRLSPNDGRWWLGLGLALEAEGQSGEAREMFLRARQSGNLGPQLTALIEQKLR</sequence>
<dbReference type="PANTHER" id="PTHR45586:SF1">
    <property type="entry name" value="LIPOPOLYSACCHARIDE ASSEMBLY PROTEIN B"/>
    <property type="match status" value="1"/>
</dbReference>
<dbReference type="Proteomes" id="UP000199600">
    <property type="component" value="Unassembled WGS sequence"/>
</dbReference>
<organism evidence="5 6">
    <name type="scientific">Candidatus Propionivibrio aalborgensis</name>
    <dbReference type="NCBI Taxonomy" id="1860101"/>
    <lineage>
        <taxon>Bacteria</taxon>
        <taxon>Pseudomonadati</taxon>
        <taxon>Pseudomonadota</taxon>
        <taxon>Betaproteobacteria</taxon>
        <taxon>Rhodocyclales</taxon>
        <taxon>Rhodocyclaceae</taxon>
        <taxon>Propionivibrio</taxon>
    </lineage>
</organism>
<dbReference type="PANTHER" id="PTHR45586">
    <property type="entry name" value="TPR REPEAT-CONTAINING PROTEIN PA4667"/>
    <property type="match status" value="1"/>
</dbReference>
<feature type="region of interest" description="Disordered" evidence="3">
    <location>
        <begin position="85"/>
        <end position="204"/>
    </location>
</feature>
<evidence type="ECO:0000313" key="6">
    <source>
        <dbReference type="Proteomes" id="UP000199600"/>
    </source>
</evidence>
<feature type="compositionally biased region" description="Basic and acidic residues" evidence="3">
    <location>
        <begin position="184"/>
        <end position="204"/>
    </location>
</feature>
<dbReference type="InterPro" id="IPR019734">
    <property type="entry name" value="TPR_rpt"/>
</dbReference>
<dbReference type="AlphaFoldDB" id="A0A1A8XM39"/>
<evidence type="ECO:0000313" key="5">
    <source>
        <dbReference type="EMBL" id="SBT05008.1"/>
    </source>
</evidence>
<gene>
    <name evidence="5" type="ORF">PROAA_1400017</name>
</gene>
<keyword evidence="2" id="KW-0802">TPR repeat</keyword>
<dbReference type="EMBL" id="FLQY01000047">
    <property type="protein sequence ID" value="SBT05008.1"/>
    <property type="molecule type" value="Genomic_DNA"/>
</dbReference>
<dbReference type="Gene3D" id="1.25.40.10">
    <property type="entry name" value="Tetratricopeptide repeat domain"/>
    <property type="match status" value="1"/>
</dbReference>
<dbReference type="InterPro" id="IPR051012">
    <property type="entry name" value="CellSynth/LPSAsmb/PSIAsmb"/>
</dbReference>
<dbReference type="Pfam" id="PF13432">
    <property type="entry name" value="TPR_16"/>
    <property type="match status" value="1"/>
</dbReference>
<protein>
    <submittedName>
        <fullName evidence="5">Uncharacterized protein</fullName>
    </submittedName>
</protein>
<feature type="compositionally biased region" description="Low complexity" evidence="3">
    <location>
        <begin position="98"/>
        <end position="112"/>
    </location>
</feature>
<proteinExistence type="predicted"/>
<evidence type="ECO:0000256" key="2">
    <source>
        <dbReference type="ARBA" id="ARBA00022803"/>
    </source>
</evidence>
<accession>A0A1A8XM39</accession>
<dbReference type="SUPFAM" id="SSF48452">
    <property type="entry name" value="TPR-like"/>
    <property type="match status" value="1"/>
</dbReference>
<dbReference type="RefSeq" id="WP_186410013.1">
    <property type="nucleotide sequence ID" value="NZ_FLQY01000047.1"/>
</dbReference>
<reference evidence="5 6" key="1">
    <citation type="submission" date="2016-06" db="EMBL/GenBank/DDBJ databases">
        <authorList>
            <person name="Kjaerup R.B."/>
            <person name="Dalgaard T.S."/>
            <person name="Juul-Madsen H.R."/>
        </authorList>
    </citation>
    <scope>NUCLEOTIDE SEQUENCE [LARGE SCALE GENOMIC DNA]</scope>
    <source>
        <strain evidence="5">2</strain>
    </source>
</reference>
<evidence type="ECO:0000256" key="4">
    <source>
        <dbReference type="SAM" id="Phobius"/>
    </source>
</evidence>